<evidence type="ECO:0000256" key="1">
    <source>
        <dbReference type="SAM" id="MobiDB-lite"/>
    </source>
</evidence>
<dbReference type="PATRIC" id="fig|1159049.3.peg.1304"/>
<accession>M3PRB6</accession>
<comment type="caution">
    <text evidence="3">The sequence shown here is derived from an EMBL/GenBank/DDBJ whole genome shotgun (WGS) entry which is preliminary data.</text>
</comment>
<dbReference type="EMBL" id="APDY01000069">
    <property type="protein sequence ID" value="EMH27373.1"/>
    <property type="molecule type" value="Genomic_DNA"/>
</dbReference>
<dbReference type="AlphaFoldDB" id="M3PRB6"/>
<gene>
    <name evidence="3" type="ORF">HMPREF1421_01387</name>
</gene>
<sequence>MGLGHEKRSRKKQKYSNITDATTMSSTAEESALYASTNREHFSAWDRLEEISKRKINPKYINQNINQQAGYSAEIKEQAHVNMHNSLAGKRERIVQYDDLSSGQKAQIKNLCPNHATPKKNHELVDYISVDEKGNVIPGTAVQSKFVGRNGEECFKKLLSKPYKKYFENGAKMKIARNHYGDFQRAVNTRIKSLESQVAKQKGLGDFQKATSLEKELQKCKTIKIHTRPASATKAEAIESRLNPNLSTAKDVTSVSHQAGMNAAQTGAWIGGMVSLATNVYECVANGKDPIKSIKHTAIATLKGGVLSYGSAFASSSLGGWTQSSANKIIQSLGKGSAPAMIVGACMANLTILGRYFSGKIDGKELLKQLGKANTTLVSSGAMAVAGQALIPIPVVGALISMKI</sequence>
<evidence type="ECO:0000313" key="3">
    <source>
        <dbReference type="EMBL" id="EMH27373.1"/>
    </source>
</evidence>
<feature type="region of interest" description="Disordered" evidence="1">
    <location>
        <begin position="1"/>
        <end position="23"/>
    </location>
</feature>
<reference evidence="3 4" key="1">
    <citation type="submission" date="2012-12" db="EMBL/GenBank/DDBJ databases">
        <authorList>
            <person name="Weinstock G."/>
            <person name="Sodergren E."/>
            <person name="Lobos E.A."/>
            <person name="Fulton L."/>
            <person name="Fulton R."/>
            <person name="Courtney L."/>
            <person name="Fronick C."/>
            <person name="O'Laughlin M."/>
            <person name="Godfrey J."/>
            <person name="Wilson R.M."/>
            <person name="Miner T."/>
            <person name="Farmer C."/>
            <person name="Delehaunty K."/>
            <person name="Cordes M."/>
            <person name="Minx P."/>
            <person name="Tomlinson C."/>
            <person name="Chen J."/>
            <person name="Wollam A."/>
            <person name="Pepin K.H."/>
            <person name="Bhonagiri V."/>
            <person name="Zhang X."/>
            <person name="Suruliraj S."/>
            <person name="Antonio M."/>
            <person name="Secka O."/>
            <person name="Thomas J."/>
            <person name="Warren W."/>
            <person name="Mitreva M."/>
            <person name="Mardis E.R."/>
            <person name="Wilson R.K."/>
        </authorList>
    </citation>
    <scope>NUCLEOTIDE SEQUENCE [LARGE SCALE GENOMIC DNA]</scope>
    <source>
        <strain evidence="3 4">GAM265BSii</strain>
    </source>
</reference>
<protein>
    <submittedName>
        <fullName evidence="3">Uncharacterized protein</fullName>
    </submittedName>
</protein>
<feature type="transmembrane region" description="Helical" evidence="2">
    <location>
        <begin position="338"/>
        <end position="357"/>
    </location>
</feature>
<name>M3PRB6_HELPX</name>
<keyword evidence="2" id="KW-1133">Transmembrane helix</keyword>
<proteinExistence type="predicted"/>
<feature type="transmembrane region" description="Helical" evidence="2">
    <location>
        <begin position="377"/>
        <end position="400"/>
    </location>
</feature>
<evidence type="ECO:0000313" key="4">
    <source>
        <dbReference type="Proteomes" id="UP000011872"/>
    </source>
</evidence>
<dbReference type="HOGENOM" id="CLU_040134_2_0_7"/>
<evidence type="ECO:0000256" key="2">
    <source>
        <dbReference type="SAM" id="Phobius"/>
    </source>
</evidence>
<organism evidence="3 4">
    <name type="scientific">Helicobacter pylori GAM265BSii</name>
    <dbReference type="NCBI Taxonomy" id="1159049"/>
    <lineage>
        <taxon>Bacteria</taxon>
        <taxon>Pseudomonadati</taxon>
        <taxon>Campylobacterota</taxon>
        <taxon>Epsilonproteobacteria</taxon>
        <taxon>Campylobacterales</taxon>
        <taxon>Helicobacteraceae</taxon>
        <taxon>Helicobacter</taxon>
    </lineage>
</organism>
<keyword evidence="2" id="KW-0472">Membrane</keyword>
<dbReference type="Proteomes" id="UP000011872">
    <property type="component" value="Unassembled WGS sequence"/>
</dbReference>
<keyword evidence="2" id="KW-0812">Transmembrane</keyword>